<dbReference type="PANTHER" id="PTHR11601">
    <property type="entry name" value="CYSTEINE DESULFURYLASE FAMILY MEMBER"/>
    <property type="match status" value="1"/>
</dbReference>
<name>A0A5B8VR90_9BACT</name>
<dbReference type="InterPro" id="IPR016454">
    <property type="entry name" value="Cysteine_dSase"/>
</dbReference>
<dbReference type="AlphaFoldDB" id="A0A5B8VR90"/>
<keyword evidence="5" id="KW-0001">2Fe-2S</keyword>
<evidence type="ECO:0000256" key="7">
    <source>
        <dbReference type="ARBA" id="ARBA00022898"/>
    </source>
</evidence>
<evidence type="ECO:0000256" key="5">
    <source>
        <dbReference type="ARBA" id="ARBA00022714"/>
    </source>
</evidence>
<evidence type="ECO:0000256" key="8">
    <source>
        <dbReference type="ARBA" id="ARBA00023004"/>
    </source>
</evidence>
<evidence type="ECO:0000256" key="1">
    <source>
        <dbReference type="ARBA" id="ARBA00001933"/>
    </source>
</evidence>
<comment type="catalytic activity">
    <reaction evidence="10">
        <text>(sulfur carrier)-H + L-cysteine = (sulfur carrier)-SH + L-alanine</text>
        <dbReference type="Rhea" id="RHEA:43892"/>
        <dbReference type="Rhea" id="RHEA-COMP:14737"/>
        <dbReference type="Rhea" id="RHEA-COMP:14739"/>
        <dbReference type="ChEBI" id="CHEBI:29917"/>
        <dbReference type="ChEBI" id="CHEBI:35235"/>
        <dbReference type="ChEBI" id="CHEBI:57972"/>
        <dbReference type="ChEBI" id="CHEBI:64428"/>
        <dbReference type="EC" id="2.8.1.7"/>
    </reaction>
</comment>
<dbReference type="Proteomes" id="UP000321291">
    <property type="component" value="Chromosome"/>
</dbReference>
<keyword evidence="6" id="KW-0479">Metal-binding</keyword>
<dbReference type="GO" id="GO:0031071">
    <property type="term" value="F:cysteine desulfurase activity"/>
    <property type="evidence" value="ECO:0007669"/>
    <property type="project" value="UniProtKB-EC"/>
</dbReference>
<feature type="domain" description="Aminotransferase class V" evidence="12">
    <location>
        <begin position="2"/>
        <end position="365"/>
    </location>
</feature>
<accession>A0A5B8VR90</accession>
<dbReference type="SUPFAM" id="SSF53383">
    <property type="entry name" value="PLP-dependent transferases"/>
    <property type="match status" value="1"/>
</dbReference>
<evidence type="ECO:0000313" key="13">
    <source>
        <dbReference type="EMBL" id="QEC72788.1"/>
    </source>
</evidence>
<dbReference type="GO" id="GO:0046872">
    <property type="term" value="F:metal ion binding"/>
    <property type="evidence" value="ECO:0007669"/>
    <property type="project" value="UniProtKB-KW"/>
</dbReference>
<protein>
    <recommendedName>
        <fullName evidence="3">cysteine desulfurase</fullName>
        <ecNumber evidence="3">2.8.1.7</ecNumber>
    </recommendedName>
</protein>
<evidence type="ECO:0000256" key="6">
    <source>
        <dbReference type="ARBA" id="ARBA00022723"/>
    </source>
</evidence>
<keyword evidence="14" id="KW-1185">Reference proteome</keyword>
<dbReference type="KEGG" id="agi:FSB73_14990"/>
<dbReference type="Gene3D" id="3.90.1150.10">
    <property type="entry name" value="Aspartate Aminotransferase, domain 1"/>
    <property type="match status" value="1"/>
</dbReference>
<comment type="cofactor">
    <cofactor evidence="1 11">
        <name>pyridoxal 5'-phosphate</name>
        <dbReference type="ChEBI" id="CHEBI:597326"/>
    </cofactor>
</comment>
<evidence type="ECO:0000256" key="4">
    <source>
        <dbReference type="ARBA" id="ARBA00022679"/>
    </source>
</evidence>
<dbReference type="GO" id="GO:0051537">
    <property type="term" value="F:2 iron, 2 sulfur cluster binding"/>
    <property type="evidence" value="ECO:0007669"/>
    <property type="project" value="UniProtKB-KW"/>
</dbReference>
<dbReference type="PIRSF" id="PIRSF005572">
    <property type="entry name" value="NifS"/>
    <property type="match status" value="1"/>
</dbReference>
<dbReference type="InterPro" id="IPR015424">
    <property type="entry name" value="PyrdxlP-dep_Trfase"/>
</dbReference>
<evidence type="ECO:0000256" key="9">
    <source>
        <dbReference type="ARBA" id="ARBA00023014"/>
    </source>
</evidence>
<evidence type="ECO:0000256" key="2">
    <source>
        <dbReference type="ARBA" id="ARBA00006490"/>
    </source>
</evidence>
<dbReference type="PANTHER" id="PTHR11601:SF34">
    <property type="entry name" value="CYSTEINE DESULFURASE"/>
    <property type="match status" value="1"/>
</dbReference>
<dbReference type="Gene3D" id="3.40.640.10">
    <property type="entry name" value="Type I PLP-dependent aspartate aminotransferase-like (Major domain)"/>
    <property type="match status" value="1"/>
</dbReference>
<evidence type="ECO:0000256" key="11">
    <source>
        <dbReference type="RuleBase" id="RU004504"/>
    </source>
</evidence>
<keyword evidence="9" id="KW-0411">Iron-sulfur</keyword>
<dbReference type="EC" id="2.8.1.7" evidence="3"/>
<reference evidence="13 14" key="1">
    <citation type="journal article" date="2017" name="Int. J. Syst. Evol. Microbiol.">
        <title>Arachidicoccus ginsenosidivorans sp. nov., with ginsenoside-converting activity isolated from ginseng cultivating soil.</title>
        <authorList>
            <person name="Siddiqi M.Z."/>
            <person name="Aslam Z."/>
            <person name="Im W.T."/>
        </authorList>
    </citation>
    <scope>NUCLEOTIDE SEQUENCE [LARGE SCALE GENOMIC DNA]</scope>
    <source>
        <strain evidence="13 14">Gsoil 809</strain>
    </source>
</reference>
<organism evidence="13 14">
    <name type="scientific">Arachidicoccus ginsenosidivorans</name>
    <dbReference type="NCBI Taxonomy" id="496057"/>
    <lineage>
        <taxon>Bacteria</taxon>
        <taxon>Pseudomonadati</taxon>
        <taxon>Bacteroidota</taxon>
        <taxon>Chitinophagia</taxon>
        <taxon>Chitinophagales</taxon>
        <taxon>Chitinophagaceae</taxon>
        <taxon>Arachidicoccus</taxon>
    </lineage>
</organism>
<proteinExistence type="inferred from homology"/>
<dbReference type="InterPro" id="IPR015422">
    <property type="entry name" value="PyrdxlP-dep_Trfase_small"/>
</dbReference>
<evidence type="ECO:0000256" key="10">
    <source>
        <dbReference type="ARBA" id="ARBA00050776"/>
    </source>
</evidence>
<comment type="similarity">
    <text evidence="2">Belongs to the class-V pyridoxal-phosphate-dependent aminotransferase family. NifS/IscS subfamily.</text>
</comment>
<evidence type="ECO:0000259" key="12">
    <source>
        <dbReference type="Pfam" id="PF00266"/>
    </source>
</evidence>
<keyword evidence="7" id="KW-0663">Pyridoxal phosphate</keyword>
<dbReference type="OrthoDB" id="9804366at2"/>
<dbReference type="Pfam" id="PF00266">
    <property type="entry name" value="Aminotran_5"/>
    <property type="match status" value="1"/>
</dbReference>
<dbReference type="FunFam" id="3.40.640.10:FF:000003">
    <property type="entry name" value="Cysteine desulfurase IscS"/>
    <property type="match status" value="1"/>
</dbReference>
<dbReference type="InterPro" id="IPR000192">
    <property type="entry name" value="Aminotrans_V_dom"/>
</dbReference>
<dbReference type="InterPro" id="IPR015421">
    <property type="entry name" value="PyrdxlP-dep_Trfase_major"/>
</dbReference>
<evidence type="ECO:0000313" key="14">
    <source>
        <dbReference type="Proteomes" id="UP000321291"/>
    </source>
</evidence>
<gene>
    <name evidence="13" type="ORF">FSB73_14990</name>
</gene>
<evidence type="ECO:0000256" key="3">
    <source>
        <dbReference type="ARBA" id="ARBA00012239"/>
    </source>
</evidence>
<dbReference type="PROSITE" id="PS00595">
    <property type="entry name" value="AA_TRANSFER_CLASS_5"/>
    <property type="match status" value="1"/>
</dbReference>
<dbReference type="InterPro" id="IPR020578">
    <property type="entry name" value="Aminotrans_V_PyrdxlP_BS"/>
</dbReference>
<dbReference type="EMBL" id="CP042434">
    <property type="protein sequence ID" value="QEC72788.1"/>
    <property type="molecule type" value="Genomic_DNA"/>
</dbReference>
<keyword evidence="4" id="KW-0808">Transferase</keyword>
<sequence>MIYLDYNATTPVDERVISKILPFFSTQFGNAASAHPYGRSAHTAVENARKRIATHLGADASEIIFTSGATESCNLAIKGCYETYRSKGNHIVTTVTEHPAVLDTCRYLETKGAEVTYLPVNSAGLIDVDQFKEALREETILATVMTANNETGVLQPIKALGQLCHDKGVIFFTDATQAIGKLPIQVNENCIDLMAFSGHKIYAPKGIGALYVRRKSPRVRLTEQMQGGGHEKAMRSGTLNVPGIVALAEALDLCGEPLQQAHLTEITTLRDQLEAALSKLQGVQSNIPKGTPRLGHVANLRFDAVDGKRLLGRLIQEIAVSSGSACSTASNEPSHVLLAMGLSETQARSSIRFCLGRFTTQQEIAQTIALVTNAVSQLRLS</sequence>
<dbReference type="RefSeq" id="WP_146783886.1">
    <property type="nucleotide sequence ID" value="NZ_CP042434.1"/>
</dbReference>
<keyword evidence="8" id="KW-0408">Iron</keyword>